<evidence type="ECO:0000259" key="1">
    <source>
        <dbReference type="PROSITE" id="PS50994"/>
    </source>
</evidence>
<evidence type="ECO:0000313" key="3">
    <source>
        <dbReference type="Proteomes" id="UP001168821"/>
    </source>
</evidence>
<name>A0AA38MJK5_9CUCU</name>
<gene>
    <name evidence="2" type="ORF">Zmor_011518</name>
</gene>
<organism evidence="2 3">
    <name type="scientific">Zophobas morio</name>
    <dbReference type="NCBI Taxonomy" id="2755281"/>
    <lineage>
        <taxon>Eukaryota</taxon>
        <taxon>Metazoa</taxon>
        <taxon>Ecdysozoa</taxon>
        <taxon>Arthropoda</taxon>
        <taxon>Hexapoda</taxon>
        <taxon>Insecta</taxon>
        <taxon>Pterygota</taxon>
        <taxon>Neoptera</taxon>
        <taxon>Endopterygota</taxon>
        <taxon>Coleoptera</taxon>
        <taxon>Polyphaga</taxon>
        <taxon>Cucujiformia</taxon>
        <taxon>Tenebrionidae</taxon>
        <taxon>Zophobas</taxon>
    </lineage>
</organism>
<dbReference type="Pfam" id="PF22938">
    <property type="entry name" value="Integrase_p58_C"/>
    <property type="match status" value="1"/>
</dbReference>
<dbReference type="FunFam" id="3.30.420.10:FF:000032">
    <property type="entry name" value="Retrovirus-related Pol polyprotein from transposon 297-like Protein"/>
    <property type="match status" value="1"/>
</dbReference>
<dbReference type="PANTHER" id="PTHR37984">
    <property type="entry name" value="PROTEIN CBG26694"/>
    <property type="match status" value="1"/>
</dbReference>
<dbReference type="Proteomes" id="UP001168821">
    <property type="component" value="Unassembled WGS sequence"/>
</dbReference>
<dbReference type="EMBL" id="JALNTZ010000003">
    <property type="protein sequence ID" value="KAJ3659855.1"/>
    <property type="molecule type" value="Genomic_DNA"/>
</dbReference>
<proteinExistence type="predicted"/>
<accession>A0AA38MJK5</accession>
<sequence>MRHDGWAETKALPNAKAGSVAKFMLENIITRHGAPRDILSDRGTNFRSELIGELLRIMGTNRQFTTAYHPSCNGLTERFNKTLADMLAMYTNTNQTDWDEFLPHVTFAYNTSRQDTTKLSPFMLVYGREPVLPSETSLRKNIENLDIINIREKALAVRNMAVDNIRLKQNIDKKRYDEKHRHVEFRVGDKVKIFTPVRKVGKSEKLLLRWFAPYYITKKLSDVDYEVQKLDKRSKKEVVHVGRILPYNDPWTGNGASDEK</sequence>
<evidence type="ECO:0000313" key="2">
    <source>
        <dbReference type="EMBL" id="KAJ3659855.1"/>
    </source>
</evidence>
<dbReference type="Gene3D" id="3.30.420.10">
    <property type="entry name" value="Ribonuclease H-like superfamily/Ribonuclease H"/>
    <property type="match status" value="1"/>
</dbReference>
<dbReference type="InterPro" id="IPR012337">
    <property type="entry name" value="RNaseH-like_sf"/>
</dbReference>
<dbReference type="InterPro" id="IPR054465">
    <property type="entry name" value="Integrase_p58-like_C"/>
</dbReference>
<dbReference type="GO" id="GO:0015074">
    <property type="term" value="P:DNA integration"/>
    <property type="evidence" value="ECO:0007669"/>
    <property type="project" value="InterPro"/>
</dbReference>
<feature type="domain" description="Integrase catalytic" evidence="1">
    <location>
        <begin position="1"/>
        <end position="129"/>
    </location>
</feature>
<dbReference type="PANTHER" id="PTHR37984:SF15">
    <property type="entry name" value="INTEGRASE CATALYTIC DOMAIN-CONTAINING PROTEIN"/>
    <property type="match status" value="1"/>
</dbReference>
<dbReference type="InterPro" id="IPR001584">
    <property type="entry name" value="Integrase_cat-core"/>
</dbReference>
<comment type="caution">
    <text evidence="2">The sequence shown here is derived from an EMBL/GenBank/DDBJ whole genome shotgun (WGS) entry which is preliminary data.</text>
</comment>
<dbReference type="PROSITE" id="PS50994">
    <property type="entry name" value="INTEGRASE"/>
    <property type="match status" value="1"/>
</dbReference>
<dbReference type="SUPFAM" id="SSF53098">
    <property type="entry name" value="Ribonuclease H-like"/>
    <property type="match status" value="1"/>
</dbReference>
<dbReference type="AlphaFoldDB" id="A0AA38MJK5"/>
<dbReference type="InterPro" id="IPR036397">
    <property type="entry name" value="RNaseH_sf"/>
</dbReference>
<dbReference type="InterPro" id="IPR050951">
    <property type="entry name" value="Retrovirus_Pol_polyprotein"/>
</dbReference>
<protein>
    <recommendedName>
        <fullName evidence="1">Integrase catalytic domain-containing protein</fullName>
    </recommendedName>
</protein>
<dbReference type="GO" id="GO:0003676">
    <property type="term" value="F:nucleic acid binding"/>
    <property type="evidence" value="ECO:0007669"/>
    <property type="project" value="InterPro"/>
</dbReference>
<reference evidence="2" key="1">
    <citation type="journal article" date="2023" name="G3 (Bethesda)">
        <title>Whole genome assemblies of Zophobas morio and Tenebrio molitor.</title>
        <authorList>
            <person name="Kaur S."/>
            <person name="Stinson S.A."/>
            <person name="diCenzo G.C."/>
        </authorList>
    </citation>
    <scope>NUCLEOTIDE SEQUENCE</scope>
    <source>
        <strain evidence="2">QUZm001</strain>
    </source>
</reference>
<keyword evidence="3" id="KW-1185">Reference proteome</keyword>